<evidence type="ECO:0000313" key="2">
    <source>
        <dbReference type="Proteomes" id="UP000092993"/>
    </source>
</evidence>
<proteinExistence type="predicted"/>
<dbReference type="AlphaFoldDB" id="A0A1C7LPQ9"/>
<name>A0A1C7LPQ9_GRIFR</name>
<gene>
    <name evidence="1" type="ORF">A0H81_14049</name>
</gene>
<evidence type="ECO:0000313" key="1">
    <source>
        <dbReference type="EMBL" id="OBZ65929.1"/>
    </source>
</evidence>
<dbReference type="Proteomes" id="UP000092993">
    <property type="component" value="Unassembled WGS sequence"/>
</dbReference>
<sequence>MPPHTRKHRGTDSDLHPARCGASCRHRASVLLPCFASAALDTSSSWLIVRVQSAYNLSVFEHYLFQTTAQDHLELNIEDDIEDEFHLSHLPHVRRLPSPSCVGALVGVDVGHDVLTVGRRLLSPSLSGQS</sequence>
<reference evidence="1 2" key="1">
    <citation type="submission" date="2016-03" db="EMBL/GenBank/DDBJ databases">
        <title>Whole genome sequencing of Grifola frondosa 9006-11.</title>
        <authorList>
            <person name="Min B."/>
            <person name="Park H."/>
            <person name="Kim J.-G."/>
            <person name="Cho H."/>
            <person name="Oh Y.-L."/>
            <person name="Kong W.-S."/>
            <person name="Choi I.-G."/>
        </authorList>
    </citation>
    <scope>NUCLEOTIDE SEQUENCE [LARGE SCALE GENOMIC DNA]</scope>
    <source>
        <strain evidence="1 2">9006-11</strain>
    </source>
</reference>
<protein>
    <submittedName>
        <fullName evidence="1">Uncharacterized protein</fullName>
    </submittedName>
</protein>
<keyword evidence="2" id="KW-1185">Reference proteome</keyword>
<comment type="caution">
    <text evidence="1">The sequence shown here is derived from an EMBL/GenBank/DDBJ whole genome shotgun (WGS) entry which is preliminary data.</text>
</comment>
<accession>A0A1C7LPQ9</accession>
<organism evidence="1 2">
    <name type="scientific">Grifola frondosa</name>
    <name type="common">Maitake</name>
    <name type="synonym">Polyporus frondosus</name>
    <dbReference type="NCBI Taxonomy" id="5627"/>
    <lineage>
        <taxon>Eukaryota</taxon>
        <taxon>Fungi</taxon>
        <taxon>Dikarya</taxon>
        <taxon>Basidiomycota</taxon>
        <taxon>Agaricomycotina</taxon>
        <taxon>Agaricomycetes</taxon>
        <taxon>Polyporales</taxon>
        <taxon>Grifolaceae</taxon>
        <taxon>Grifola</taxon>
    </lineage>
</organism>
<dbReference type="EMBL" id="LUGG01000038">
    <property type="protein sequence ID" value="OBZ65929.1"/>
    <property type="molecule type" value="Genomic_DNA"/>
</dbReference>